<dbReference type="Pfam" id="PF03108">
    <property type="entry name" value="DBD_Tnp_Mut"/>
    <property type="match status" value="1"/>
</dbReference>
<dbReference type="InterPro" id="IPR004332">
    <property type="entry name" value="Transposase_MuDR"/>
</dbReference>
<keyword evidence="3" id="KW-1185">Reference proteome</keyword>
<organism evidence="2 3">
    <name type="scientific">Cuscuta epithymum</name>
    <dbReference type="NCBI Taxonomy" id="186058"/>
    <lineage>
        <taxon>Eukaryota</taxon>
        <taxon>Viridiplantae</taxon>
        <taxon>Streptophyta</taxon>
        <taxon>Embryophyta</taxon>
        <taxon>Tracheophyta</taxon>
        <taxon>Spermatophyta</taxon>
        <taxon>Magnoliopsida</taxon>
        <taxon>eudicotyledons</taxon>
        <taxon>Gunneridae</taxon>
        <taxon>Pentapetalae</taxon>
        <taxon>asterids</taxon>
        <taxon>lamiids</taxon>
        <taxon>Solanales</taxon>
        <taxon>Convolvulaceae</taxon>
        <taxon>Cuscuteae</taxon>
        <taxon>Cuscuta</taxon>
        <taxon>Cuscuta subgen. Cuscuta</taxon>
    </lineage>
</organism>
<dbReference type="PANTHER" id="PTHR31973:SF113">
    <property type="entry name" value="PROTEIN FAR1-RELATED SEQUENCE 5-LIKE"/>
    <property type="match status" value="1"/>
</dbReference>
<name>A0AAV0G3I1_9ASTE</name>
<feature type="domain" description="Transposase MuDR plant" evidence="1">
    <location>
        <begin position="2"/>
        <end position="46"/>
    </location>
</feature>
<protein>
    <recommendedName>
        <fullName evidence="1">Transposase MuDR plant domain-containing protein</fullName>
    </recommendedName>
</protein>
<gene>
    <name evidence="2" type="ORF">CEPIT_LOCUS39830</name>
</gene>
<comment type="caution">
    <text evidence="2">The sequence shown here is derived from an EMBL/GenBank/DDBJ whole genome shotgun (WGS) entry which is preliminary data.</text>
</comment>
<dbReference type="AlphaFoldDB" id="A0AAV0G3I1"/>
<dbReference type="PANTHER" id="PTHR31973">
    <property type="entry name" value="POLYPROTEIN, PUTATIVE-RELATED"/>
    <property type="match status" value="1"/>
</dbReference>
<dbReference type="Proteomes" id="UP001152523">
    <property type="component" value="Unassembled WGS sequence"/>
</dbReference>
<evidence type="ECO:0000259" key="1">
    <source>
        <dbReference type="Pfam" id="PF03108"/>
    </source>
</evidence>
<accession>A0AAV0G3I1</accession>
<proteinExistence type="predicted"/>
<dbReference type="EMBL" id="CAMAPF010001039">
    <property type="protein sequence ID" value="CAH9142345.1"/>
    <property type="molecule type" value="Genomic_DNA"/>
</dbReference>
<sequence>MYAINNNFQYRTLTSNKESLHVICKDERCKWTVRAVRLTRVNMFQIRRFRPTHTCLVDYRQGNHRQATADIIADMVAYKYLDASETPYTPKQLRNDVALQFGISMSYKKAWKAQKLAKEKQFGSDAASYQLLPSMAHMLKQSYSKQTCNNHKLYNKINLKLNDLLLPQHRFFAGHVLAFLQFYHYS</sequence>
<evidence type="ECO:0000313" key="3">
    <source>
        <dbReference type="Proteomes" id="UP001152523"/>
    </source>
</evidence>
<reference evidence="2" key="1">
    <citation type="submission" date="2022-07" db="EMBL/GenBank/DDBJ databases">
        <authorList>
            <person name="Macas J."/>
            <person name="Novak P."/>
            <person name="Neumann P."/>
        </authorList>
    </citation>
    <scope>NUCLEOTIDE SEQUENCE</scope>
</reference>
<evidence type="ECO:0000313" key="2">
    <source>
        <dbReference type="EMBL" id="CAH9142345.1"/>
    </source>
</evidence>